<dbReference type="PROSITE" id="PS50987">
    <property type="entry name" value="HTH_ARSR_2"/>
    <property type="match status" value="2"/>
</dbReference>
<evidence type="ECO:0000256" key="3">
    <source>
        <dbReference type="ARBA" id="ARBA00023163"/>
    </source>
</evidence>
<sequence>MSVLSVLEVNGASGCCPPLSEQALAPQVAGELAPMFKALSDPVRLRLLSLIASSAEVCVCDLTGAFDVTGATISHHLRVLREAGLVDTRREATWVYYRLRGPALDLLGGLLSTDMAAPRNTPNSTPAPAPAAPVAPRTEPAPTVVSASPDVVRLLADPLRAQIVGILATGPATTSHLVADTGAKQPNVSGHLKQLREAGVVTAEARGRFTYYRLVPEALQGAAQHLADLAAQAAATTDTFRTG</sequence>
<dbReference type="CDD" id="cd00090">
    <property type="entry name" value="HTH_ARSR"/>
    <property type="match status" value="2"/>
</dbReference>
<keyword evidence="2" id="KW-0238">DNA-binding</keyword>
<dbReference type="InterPro" id="IPR001845">
    <property type="entry name" value="HTH_ArsR_DNA-bd_dom"/>
</dbReference>
<dbReference type="PRINTS" id="PR00778">
    <property type="entry name" value="HTHARSR"/>
</dbReference>
<feature type="domain" description="HTH arsR-type" evidence="5">
    <location>
        <begin position="140"/>
        <end position="241"/>
    </location>
</feature>
<feature type="compositionally biased region" description="Low complexity" evidence="4">
    <location>
        <begin position="134"/>
        <end position="143"/>
    </location>
</feature>
<gene>
    <name evidence="6" type="ORF">EV385_5234</name>
</gene>
<dbReference type="InterPro" id="IPR018334">
    <property type="entry name" value="ArsR_HTH"/>
</dbReference>
<keyword evidence="3" id="KW-0804">Transcription</keyword>
<dbReference type="InterPro" id="IPR011991">
    <property type="entry name" value="ArsR-like_HTH"/>
</dbReference>
<dbReference type="SMART" id="SM00418">
    <property type="entry name" value="HTH_ARSR"/>
    <property type="match status" value="2"/>
</dbReference>
<keyword evidence="7" id="KW-1185">Reference proteome</keyword>
<dbReference type="AlphaFoldDB" id="A0A4V2G7N7"/>
<dbReference type="InterPro" id="IPR036388">
    <property type="entry name" value="WH-like_DNA-bd_sf"/>
</dbReference>
<dbReference type="InterPro" id="IPR051081">
    <property type="entry name" value="HTH_MetalResp_TranReg"/>
</dbReference>
<proteinExistence type="predicted"/>
<reference evidence="6 7" key="1">
    <citation type="submission" date="2019-02" db="EMBL/GenBank/DDBJ databases">
        <title>Sequencing the genomes of 1000 actinobacteria strains.</title>
        <authorList>
            <person name="Klenk H.-P."/>
        </authorList>
    </citation>
    <scope>NUCLEOTIDE SEQUENCE [LARGE SCALE GENOMIC DNA]</scope>
    <source>
        <strain evidence="6 7">DSM 45162</strain>
    </source>
</reference>
<protein>
    <submittedName>
        <fullName evidence="6">ArsR family transcriptional regulator</fullName>
    </submittedName>
</protein>
<name>A0A4V2G7N7_9ACTN</name>
<evidence type="ECO:0000313" key="7">
    <source>
        <dbReference type="Proteomes" id="UP000292564"/>
    </source>
</evidence>
<evidence type="ECO:0000313" key="6">
    <source>
        <dbReference type="EMBL" id="RZU53316.1"/>
    </source>
</evidence>
<feature type="region of interest" description="Disordered" evidence="4">
    <location>
        <begin position="117"/>
        <end position="143"/>
    </location>
</feature>
<feature type="domain" description="HTH arsR-type" evidence="5">
    <location>
        <begin position="24"/>
        <end position="119"/>
    </location>
</feature>
<keyword evidence="1" id="KW-0805">Transcription regulation</keyword>
<comment type="caution">
    <text evidence="6">The sequence shown here is derived from an EMBL/GenBank/DDBJ whole genome shotgun (WGS) entry which is preliminary data.</text>
</comment>
<dbReference type="GO" id="GO:0003677">
    <property type="term" value="F:DNA binding"/>
    <property type="evidence" value="ECO:0007669"/>
    <property type="project" value="UniProtKB-KW"/>
</dbReference>
<dbReference type="GO" id="GO:0003700">
    <property type="term" value="F:DNA-binding transcription factor activity"/>
    <property type="evidence" value="ECO:0007669"/>
    <property type="project" value="InterPro"/>
</dbReference>
<accession>A0A4V2G7N7</accession>
<dbReference type="SUPFAM" id="SSF46785">
    <property type="entry name" value="Winged helix' DNA-binding domain"/>
    <property type="match status" value="2"/>
</dbReference>
<dbReference type="InterPro" id="IPR036390">
    <property type="entry name" value="WH_DNA-bd_sf"/>
</dbReference>
<evidence type="ECO:0000256" key="1">
    <source>
        <dbReference type="ARBA" id="ARBA00023015"/>
    </source>
</evidence>
<dbReference type="PANTHER" id="PTHR33154">
    <property type="entry name" value="TRANSCRIPTIONAL REGULATOR, ARSR FAMILY"/>
    <property type="match status" value="1"/>
</dbReference>
<dbReference type="Proteomes" id="UP000292564">
    <property type="component" value="Unassembled WGS sequence"/>
</dbReference>
<evidence type="ECO:0000256" key="2">
    <source>
        <dbReference type="ARBA" id="ARBA00023125"/>
    </source>
</evidence>
<dbReference type="Pfam" id="PF01022">
    <property type="entry name" value="HTH_5"/>
    <property type="match status" value="2"/>
</dbReference>
<dbReference type="NCBIfam" id="NF033788">
    <property type="entry name" value="HTH_metalloreg"/>
    <property type="match status" value="2"/>
</dbReference>
<evidence type="ECO:0000256" key="4">
    <source>
        <dbReference type="SAM" id="MobiDB-lite"/>
    </source>
</evidence>
<dbReference type="Gene3D" id="1.10.10.10">
    <property type="entry name" value="Winged helix-like DNA-binding domain superfamily/Winged helix DNA-binding domain"/>
    <property type="match status" value="2"/>
</dbReference>
<dbReference type="OrthoDB" id="3628603at2"/>
<organism evidence="6 7">
    <name type="scientific">Krasilnikovia cinnamomea</name>
    <dbReference type="NCBI Taxonomy" id="349313"/>
    <lineage>
        <taxon>Bacteria</taxon>
        <taxon>Bacillati</taxon>
        <taxon>Actinomycetota</taxon>
        <taxon>Actinomycetes</taxon>
        <taxon>Micromonosporales</taxon>
        <taxon>Micromonosporaceae</taxon>
        <taxon>Krasilnikovia</taxon>
    </lineage>
</organism>
<evidence type="ECO:0000259" key="5">
    <source>
        <dbReference type="PROSITE" id="PS50987"/>
    </source>
</evidence>
<dbReference type="PANTHER" id="PTHR33154:SF18">
    <property type="entry name" value="ARSENICAL RESISTANCE OPERON REPRESSOR"/>
    <property type="match status" value="1"/>
</dbReference>
<dbReference type="PROSITE" id="PS00846">
    <property type="entry name" value="HTH_ARSR_1"/>
    <property type="match status" value="1"/>
</dbReference>
<dbReference type="EMBL" id="SHKY01000001">
    <property type="protein sequence ID" value="RZU53316.1"/>
    <property type="molecule type" value="Genomic_DNA"/>
</dbReference>